<feature type="transmembrane region" description="Helical" evidence="1">
    <location>
        <begin position="7"/>
        <end position="27"/>
    </location>
</feature>
<keyword evidence="1" id="KW-0472">Membrane</keyword>
<name>A0ABU0E383_9FIRM</name>
<organism evidence="3 4">
    <name type="scientific">Breznakia pachnodae</name>
    <dbReference type="NCBI Taxonomy" id="265178"/>
    <lineage>
        <taxon>Bacteria</taxon>
        <taxon>Bacillati</taxon>
        <taxon>Bacillota</taxon>
        <taxon>Erysipelotrichia</taxon>
        <taxon>Erysipelotrichales</taxon>
        <taxon>Erysipelotrichaceae</taxon>
        <taxon>Breznakia</taxon>
    </lineage>
</organism>
<dbReference type="RefSeq" id="WP_307407986.1">
    <property type="nucleotide sequence ID" value="NZ_JAUSUR010000003.1"/>
</dbReference>
<evidence type="ECO:0000313" key="4">
    <source>
        <dbReference type="Proteomes" id="UP001230220"/>
    </source>
</evidence>
<dbReference type="Proteomes" id="UP001230220">
    <property type="component" value="Unassembled WGS sequence"/>
</dbReference>
<comment type="caution">
    <text evidence="3">The sequence shown here is derived from an EMBL/GenBank/DDBJ whole genome shotgun (WGS) entry which is preliminary data.</text>
</comment>
<feature type="transmembrane region" description="Helical" evidence="1">
    <location>
        <begin position="86"/>
        <end position="104"/>
    </location>
</feature>
<proteinExistence type="predicted"/>
<keyword evidence="4" id="KW-1185">Reference proteome</keyword>
<feature type="domain" description="DUF4234" evidence="2">
    <location>
        <begin position="47"/>
        <end position="112"/>
    </location>
</feature>
<accession>A0ABU0E383</accession>
<evidence type="ECO:0000259" key="2">
    <source>
        <dbReference type="Pfam" id="PF14018"/>
    </source>
</evidence>
<reference evidence="3 4" key="1">
    <citation type="submission" date="2023-07" db="EMBL/GenBank/DDBJ databases">
        <title>Genomic Encyclopedia of Type Strains, Phase IV (KMG-IV): sequencing the most valuable type-strain genomes for metagenomic binning, comparative biology and taxonomic classification.</title>
        <authorList>
            <person name="Goeker M."/>
        </authorList>
    </citation>
    <scope>NUCLEOTIDE SEQUENCE [LARGE SCALE GENOMIC DNA]</scope>
    <source>
        <strain evidence="3 4">DSM 16784</strain>
    </source>
</reference>
<gene>
    <name evidence="3" type="ORF">J2S15_002092</name>
</gene>
<evidence type="ECO:0000313" key="3">
    <source>
        <dbReference type="EMBL" id="MDQ0361345.1"/>
    </source>
</evidence>
<keyword evidence="1" id="KW-1133">Transmembrane helix</keyword>
<feature type="domain" description="DUF4234" evidence="2">
    <location>
        <begin position="6"/>
        <end position="39"/>
    </location>
</feature>
<protein>
    <submittedName>
        <fullName evidence="3">Phenolic acid decarboxylase</fullName>
    </submittedName>
</protein>
<dbReference type="Pfam" id="PF14018">
    <property type="entry name" value="DUF4234"/>
    <property type="match status" value="2"/>
</dbReference>
<dbReference type="InterPro" id="IPR025328">
    <property type="entry name" value="DUF4234"/>
</dbReference>
<keyword evidence="1" id="KW-0812">Transmembrane</keyword>
<feature type="transmembrane region" description="Helical" evidence="1">
    <location>
        <begin position="47"/>
        <end position="65"/>
    </location>
</feature>
<dbReference type="EMBL" id="JAUSUR010000003">
    <property type="protein sequence ID" value="MDQ0361345.1"/>
    <property type="molecule type" value="Genomic_DNA"/>
</dbReference>
<evidence type="ECO:0000256" key="1">
    <source>
        <dbReference type="SAM" id="Phobius"/>
    </source>
</evidence>
<sequence>MVRKKDIVVSVLLSIFTCGIYTLYWTATITNDVADILRDSRYRTGGTVVLLTIFTCGIYRIYWTYVTSRDIYYAEQDLGMRTSDNTVLNVILGIFTATIIPMVIMQKSINDISDELYNA</sequence>